<dbReference type="Pfam" id="PF12158">
    <property type="entry name" value="DUF3592"/>
    <property type="match status" value="1"/>
</dbReference>
<reference evidence="3" key="1">
    <citation type="submission" date="2021-01" db="EMBL/GenBank/DDBJ databases">
        <authorList>
            <person name="Corre E."/>
            <person name="Pelletier E."/>
            <person name="Niang G."/>
            <person name="Scheremetjew M."/>
            <person name="Finn R."/>
            <person name="Kale V."/>
            <person name="Holt S."/>
            <person name="Cochrane G."/>
            <person name="Meng A."/>
            <person name="Brown T."/>
            <person name="Cohen L."/>
        </authorList>
    </citation>
    <scope>NUCLEOTIDE SEQUENCE</scope>
    <source>
        <strain evidence="3">DIVA3 518/3/11/1/6</strain>
    </source>
</reference>
<name>A0A7S4I4J0_9EUKA</name>
<dbReference type="InterPro" id="IPR021994">
    <property type="entry name" value="DUF3592"/>
</dbReference>
<dbReference type="EMBL" id="HBKP01011286">
    <property type="protein sequence ID" value="CAE2217953.1"/>
    <property type="molecule type" value="Transcribed_RNA"/>
</dbReference>
<proteinExistence type="predicted"/>
<feature type="transmembrane region" description="Helical" evidence="1">
    <location>
        <begin position="93"/>
        <end position="114"/>
    </location>
</feature>
<sequence>MQLKQHEQLSWPQVEGNVLAAYETFYHTFVIDYEYTVNGTVYHGDSVAWFWILCAPRARISVEKYTEGKTVQVFYDPLSPASCLLEPRVTWPFLLFFLFVLAMAFSSLLIWVIYTNRKTIQSLPAQ</sequence>
<evidence type="ECO:0000313" key="3">
    <source>
        <dbReference type="EMBL" id="CAE2217953.1"/>
    </source>
</evidence>
<organism evidence="3">
    <name type="scientific">Vannella robusta</name>
    <dbReference type="NCBI Taxonomy" id="1487602"/>
    <lineage>
        <taxon>Eukaryota</taxon>
        <taxon>Amoebozoa</taxon>
        <taxon>Discosea</taxon>
        <taxon>Flabellinia</taxon>
        <taxon>Vannellidae</taxon>
        <taxon>Vannella</taxon>
    </lineage>
</organism>
<feature type="domain" description="DUF3592" evidence="2">
    <location>
        <begin position="27"/>
        <end position="88"/>
    </location>
</feature>
<keyword evidence="1" id="KW-1133">Transmembrane helix</keyword>
<keyword evidence="1" id="KW-0812">Transmembrane</keyword>
<evidence type="ECO:0000259" key="2">
    <source>
        <dbReference type="Pfam" id="PF12158"/>
    </source>
</evidence>
<gene>
    <name evidence="3" type="ORF">VSP0166_LOCUS7939</name>
</gene>
<keyword evidence="1" id="KW-0472">Membrane</keyword>
<accession>A0A7S4I4J0</accession>
<protein>
    <recommendedName>
        <fullName evidence="2">DUF3592 domain-containing protein</fullName>
    </recommendedName>
</protein>
<dbReference type="AlphaFoldDB" id="A0A7S4I4J0"/>
<evidence type="ECO:0000256" key="1">
    <source>
        <dbReference type="SAM" id="Phobius"/>
    </source>
</evidence>